<proteinExistence type="predicted"/>
<protein>
    <submittedName>
        <fullName evidence="2">Jg27491 protein</fullName>
    </submittedName>
</protein>
<sequence length="426" mass="46678">MCLTKSIFLMCLLTYVSAKTRHTKSLTESMGQEVIEIAAPIKELPQELEEEPSAENEDAKVATTTTIQAATKKEFIKTPSDPSKKIKDIDKIDGRRQDDDEARIEKELADIYKDSLVVRTGFINWVENPTLVARTGFLCRADIQLTVRVHRHLIMTREVTTQISVVSRLDITQLLAASTGLLSHVDATYISVTCTGFLRCVDTTCRRLYIKLELGWLGSSSKENSGELFLPLLVYRLPVGNDSAFFSGVFLEVQVNGARGNHSGRWPFSVVATPSATSDGSLGGTVGSAVSCPGRVAAVRSSMRCVAVISGVAATWNVREGLTPAAQRGLAYQCELASHQPAARKRLDVQEVLWQASDVRRAPVVWRDAPHVLGSRSIGTCEHRGTQAADELIQALHAQTRSNAFSMCRKTATECSARKPNCSSRR</sequence>
<reference evidence="2" key="1">
    <citation type="submission" date="2022-03" db="EMBL/GenBank/DDBJ databases">
        <authorList>
            <person name="Lindestad O."/>
        </authorList>
    </citation>
    <scope>NUCLEOTIDE SEQUENCE</scope>
</reference>
<evidence type="ECO:0000256" key="1">
    <source>
        <dbReference type="SAM" id="SignalP"/>
    </source>
</evidence>
<accession>A0A8S4QVM8</accession>
<dbReference type="OrthoDB" id="7416335at2759"/>
<name>A0A8S4QVM8_9NEOP</name>
<comment type="caution">
    <text evidence="2">The sequence shown here is derived from an EMBL/GenBank/DDBJ whole genome shotgun (WGS) entry which is preliminary data.</text>
</comment>
<dbReference type="Proteomes" id="UP000838756">
    <property type="component" value="Unassembled WGS sequence"/>
</dbReference>
<evidence type="ECO:0000313" key="2">
    <source>
        <dbReference type="EMBL" id="CAH2217250.1"/>
    </source>
</evidence>
<keyword evidence="1" id="KW-0732">Signal</keyword>
<keyword evidence="3" id="KW-1185">Reference proteome</keyword>
<dbReference type="EMBL" id="CAKXAJ010017884">
    <property type="protein sequence ID" value="CAH2217250.1"/>
    <property type="molecule type" value="Genomic_DNA"/>
</dbReference>
<dbReference type="AlphaFoldDB" id="A0A8S4QVM8"/>
<evidence type="ECO:0000313" key="3">
    <source>
        <dbReference type="Proteomes" id="UP000838756"/>
    </source>
</evidence>
<gene>
    <name evidence="2" type="primary">jg27491</name>
    <name evidence="2" type="ORF">PAEG_LOCUS5166</name>
</gene>
<feature type="chain" id="PRO_5035822164" evidence="1">
    <location>
        <begin position="19"/>
        <end position="426"/>
    </location>
</feature>
<feature type="signal peptide" evidence="1">
    <location>
        <begin position="1"/>
        <end position="18"/>
    </location>
</feature>
<organism evidence="2 3">
    <name type="scientific">Pararge aegeria aegeria</name>
    <dbReference type="NCBI Taxonomy" id="348720"/>
    <lineage>
        <taxon>Eukaryota</taxon>
        <taxon>Metazoa</taxon>
        <taxon>Ecdysozoa</taxon>
        <taxon>Arthropoda</taxon>
        <taxon>Hexapoda</taxon>
        <taxon>Insecta</taxon>
        <taxon>Pterygota</taxon>
        <taxon>Neoptera</taxon>
        <taxon>Endopterygota</taxon>
        <taxon>Lepidoptera</taxon>
        <taxon>Glossata</taxon>
        <taxon>Ditrysia</taxon>
        <taxon>Papilionoidea</taxon>
        <taxon>Nymphalidae</taxon>
        <taxon>Satyrinae</taxon>
        <taxon>Satyrini</taxon>
        <taxon>Parargina</taxon>
        <taxon>Pararge</taxon>
    </lineage>
</organism>